<dbReference type="Proteomes" id="UP000075880">
    <property type="component" value="Unassembled WGS sequence"/>
</dbReference>
<dbReference type="PANTHER" id="PTHR47331">
    <property type="entry name" value="PHD-TYPE DOMAIN-CONTAINING PROTEIN"/>
    <property type="match status" value="1"/>
</dbReference>
<organism evidence="1 2">
    <name type="scientific">Anopheles atroparvus</name>
    <name type="common">European mosquito</name>
    <dbReference type="NCBI Taxonomy" id="41427"/>
    <lineage>
        <taxon>Eukaryota</taxon>
        <taxon>Metazoa</taxon>
        <taxon>Ecdysozoa</taxon>
        <taxon>Arthropoda</taxon>
        <taxon>Hexapoda</taxon>
        <taxon>Insecta</taxon>
        <taxon>Pterygota</taxon>
        <taxon>Neoptera</taxon>
        <taxon>Endopterygota</taxon>
        <taxon>Diptera</taxon>
        <taxon>Nematocera</taxon>
        <taxon>Culicoidea</taxon>
        <taxon>Culicidae</taxon>
        <taxon>Anophelinae</taxon>
        <taxon>Anopheles</taxon>
    </lineage>
</organism>
<dbReference type="InterPro" id="IPR008042">
    <property type="entry name" value="Retrotrans_Pao"/>
</dbReference>
<evidence type="ECO:0000313" key="1">
    <source>
        <dbReference type="EnsemblMetazoa" id="ENSAATROPP013158"/>
    </source>
</evidence>
<dbReference type="AlphaFoldDB" id="A0AAG5DRE2"/>
<dbReference type="CDD" id="cd01644">
    <property type="entry name" value="RT_pepA17"/>
    <property type="match status" value="1"/>
</dbReference>
<dbReference type="Pfam" id="PF05380">
    <property type="entry name" value="Peptidase_A17"/>
    <property type="match status" value="1"/>
</dbReference>
<keyword evidence="2" id="KW-1185">Reference proteome</keyword>
<accession>A0AAG5DRE2</accession>
<dbReference type="EnsemblMetazoa" id="ENSAATROPT014432">
    <property type="protein sequence ID" value="ENSAATROPP013158"/>
    <property type="gene ID" value="ENSAATROPG011710"/>
</dbReference>
<proteinExistence type="predicted"/>
<dbReference type="SUPFAM" id="SSF56672">
    <property type="entry name" value="DNA/RNA polymerases"/>
    <property type="match status" value="1"/>
</dbReference>
<evidence type="ECO:0008006" key="3">
    <source>
        <dbReference type="Google" id="ProtNLM"/>
    </source>
</evidence>
<evidence type="ECO:0000313" key="2">
    <source>
        <dbReference type="Proteomes" id="UP000075880"/>
    </source>
</evidence>
<dbReference type="InterPro" id="IPR043502">
    <property type="entry name" value="DNA/RNA_pol_sf"/>
</dbReference>
<name>A0AAG5DRE2_ANOAO</name>
<sequence length="909" mass="102015">MRVLETLSVNKEQDIVLNDSHQYTKRMPLTRLGSFAATSNVARKCSLCDLEHSIAKCPRFIAMHPIERHRTIMNARLCLNCLRDNHRARDCSSQYKCRHCNSQHHTMLHTSQDHSAGAFSTAMPAASNRPAASDHPANLQRTFAAAMERAPTQVLLQTAIINIVDSFGLVHSARALLDSASQPDMMSSQLANRLKLKKKKVNVILQGAGQSIRPLKESVHAKIASRTQQFEAGVEFLIVEKLMANLPLHDINTTGWNIPSELVLADPEFFKSSAIDIILGARHYASFFEGSAQVKLAPTLPTLQESVFGWVVTGSFESPELTDGASNVAHTTAVVCMKTLEESIERFWKSEELWVNDGYSPDERHCEAIDKSTTQRDPSGRYIVRLPKQPDFFDKLGLSKDMALNRFTLLERRLQRDPGLKEEYHKFMKEYLELKHMSLTTPTENDHGYYLPHHPVLKASSSTTKLRVVFDGSAKTSTGYSLNEALRVGPVVQDDLLDIILRFRTYKVALVGDIAKMYRQIVVHPDDRRFQRVLFRFSPDDSVETYELNTVTYGLSPSSFLATRTLLQLAEDEGSSFPHAAQALAQNFCVDDFIGGADSVEQAQQLREELSQMLNKGGFSLRKWTSNQLAVLSGLTEDQIGTQSTLQFMPDEKIKALGIAWEPEADVLSFESRIDAATSHPTCRLIFSGISRMFDPIGLISPIIIRAKLLMQELWVQKSGWDNPVSDSIYKKWTSIKSDWPIISGYKSDRYALLPDSRVQLHTFCDASEAAFGACIYARCENNQGQVRISLLASKSRLAPLKRITLPRLALNAAVTGAHLYERVRQAMRLDSVESYFWSDSTVTLHWLSSPPNNWKTYVGNRVAEVQNYTHQHPWKHIAGCFNPADLVSRGVTEADFVRMHCGAAVQNG</sequence>
<dbReference type="PANTHER" id="PTHR47331:SF4">
    <property type="entry name" value="PEPTIDASE S1 DOMAIN-CONTAINING PROTEIN"/>
    <property type="match status" value="1"/>
</dbReference>
<protein>
    <recommendedName>
        <fullName evidence="3">Peptidase aspartic putative domain-containing protein</fullName>
    </recommendedName>
</protein>
<dbReference type="GO" id="GO:0071897">
    <property type="term" value="P:DNA biosynthetic process"/>
    <property type="evidence" value="ECO:0007669"/>
    <property type="project" value="UniProtKB-ARBA"/>
</dbReference>
<reference evidence="1" key="1">
    <citation type="submission" date="2024-04" db="UniProtKB">
        <authorList>
            <consortium name="EnsemblMetazoa"/>
        </authorList>
    </citation>
    <scope>IDENTIFICATION</scope>
    <source>
        <strain evidence="1">EBRO</strain>
    </source>
</reference>